<dbReference type="PANTHER" id="PTHR13664:SF0">
    <property type="entry name" value="BECLIN 1-ASSOCIATED AUTOPHAGY-RELATED KEY REGULATOR"/>
    <property type="match status" value="1"/>
</dbReference>
<reference evidence="4" key="2">
    <citation type="submission" date="2025-08" db="UniProtKB">
        <authorList>
            <consortium name="Ensembl"/>
        </authorList>
    </citation>
    <scope>IDENTIFICATION</scope>
    <source>
        <strain evidence="4">Thoroughbred</strain>
    </source>
</reference>
<dbReference type="InterPro" id="IPR018791">
    <property type="entry name" value="UV_resistance/autophagy_Atg14"/>
</dbReference>
<evidence type="ECO:0000256" key="2">
    <source>
        <dbReference type="SAM" id="Coils"/>
    </source>
</evidence>
<evidence type="ECO:0000256" key="1">
    <source>
        <dbReference type="ARBA" id="ARBA00023054"/>
    </source>
</evidence>
<dbReference type="ExpressionAtlas" id="A0A3Q2HV26">
    <property type="expression patterns" value="baseline"/>
</dbReference>
<reference evidence="4" key="3">
    <citation type="submission" date="2025-09" db="UniProtKB">
        <authorList>
            <consortium name="Ensembl"/>
        </authorList>
    </citation>
    <scope>IDENTIFICATION</scope>
    <source>
        <strain evidence="4">Thoroughbred</strain>
    </source>
</reference>
<dbReference type="Proteomes" id="UP000002281">
    <property type="component" value="Chromosome 24"/>
</dbReference>
<gene>
    <name evidence="4 6" type="primary">ATG14</name>
</gene>
<feature type="coiled-coil region" evidence="2">
    <location>
        <begin position="141"/>
        <end position="178"/>
    </location>
</feature>
<name>A0A3Q2HV26_HORSE</name>
<dbReference type="Pfam" id="PF10186">
    <property type="entry name" value="ATG14"/>
    <property type="match status" value="1"/>
</dbReference>
<dbReference type="FunCoup" id="A0A3Q2HV26">
    <property type="interactions" value="2990"/>
</dbReference>
<dbReference type="STRING" id="9796.ENSECAP00000038950"/>
<protein>
    <submittedName>
        <fullName evidence="4">Autophagy related 14</fullName>
    </submittedName>
</protein>
<evidence type="ECO:0000256" key="3">
    <source>
        <dbReference type="SAM" id="MobiDB-lite"/>
    </source>
</evidence>
<evidence type="ECO:0000313" key="6">
    <source>
        <dbReference type="VGNC" id="VGNC:15619"/>
    </source>
</evidence>
<keyword evidence="1 2" id="KW-0175">Coiled coil</keyword>
<reference evidence="4 5" key="1">
    <citation type="journal article" date="2009" name="Science">
        <title>Genome sequence, comparative analysis, and population genetics of the domestic horse.</title>
        <authorList>
            <consortium name="Broad Institute Genome Sequencing Platform"/>
            <consortium name="Broad Institute Whole Genome Assembly Team"/>
            <person name="Wade C.M."/>
            <person name="Giulotto E."/>
            <person name="Sigurdsson S."/>
            <person name="Zoli M."/>
            <person name="Gnerre S."/>
            <person name="Imsland F."/>
            <person name="Lear T.L."/>
            <person name="Adelson D.L."/>
            <person name="Bailey E."/>
            <person name="Bellone R.R."/>
            <person name="Bloecker H."/>
            <person name="Distl O."/>
            <person name="Edgar R.C."/>
            <person name="Garber M."/>
            <person name="Leeb T."/>
            <person name="Mauceli E."/>
            <person name="MacLeod J.N."/>
            <person name="Penedo M.C.T."/>
            <person name="Raison J.M."/>
            <person name="Sharpe T."/>
            <person name="Vogel J."/>
            <person name="Andersson L."/>
            <person name="Antczak D.F."/>
            <person name="Biagi T."/>
            <person name="Binns M.M."/>
            <person name="Chowdhary B.P."/>
            <person name="Coleman S.J."/>
            <person name="Della Valle G."/>
            <person name="Fryc S."/>
            <person name="Guerin G."/>
            <person name="Hasegawa T."/>
            <person name="Hill E.W."/>
            <person name="Jurka J."/>
            <person name="Kiialainen A."/>
            <person name="Lindgren G."/>
            <person name="Liu J."/>
            <person name="Magnani E."/>
            <person name="Mickelson J.R."/>
            <person name="Murray J."/>
            <person name="Nergadze S.G."/>
            <person name="Onofrio R."/>
            <person name="Pedroni S."/>
            <person name="Piras M.F."/>
            <person name="Raudsepp T."/>
            <person name="Rocchi M."/>
            <person name="Roeed K.H."/>
            <person name="Ryder O.A."/>
            <person name="Searle S."/>
            <person name="Skow L."/>
            <person name="Swinburne J.E."/>
            <person name="Syvaenen A.C."/>
            <person name="Tozaki T."/>
            <person name="Valberg S.J."/>
            <person name="Vaudin M."/>
            <person name="White J.R."/>
            <person name="Zody M.C."/>
            <person name="Lander E.S."/>
            <person name="Lindblad-Toh K."/>
        </authorList>
    </citation>
    <scope>NUCLEOTIDE SEQUENCE [LARGE SCALE GENOMIC DNA]</scope>
    <source>
        <strain evidence="4 5">Thoroughbred</strain>
    </source>
</reference>
<keyword evidence="5" id="KW-1185">Reference proteome</keyword>
<accession>A0A3Q2HV26</accession>
<organism evidence="4 5">
    <name type="scientific">Equus caballus</name>
    <name type="common">Horse</name>
    <dbReference type="NCBI Taxonomy" id="9796"/>
    <lineage>
        <taxon>Eukaryota</taxon>
        <taxon>Metazoa</taxon>
        <taxon>Chordata</taxon>
        <taxon>Craniata</taxon>
        <taxon>Vertebrata</taxon>
        <taxon>Euteleostomi</taxon>
        <taxon>Mammalia</taxon>
        <taxon>Eutheria</taxon>
        <taxon>Laurasiatheria</taxon>
        <taxon>Perissodactyla</taxon>
        <taxon>Equidae</taxon>
        <taxon>Equus</taxon>
    </lineage>
</organism>
<dbReference type="PANTHER" id="PTHR13664">
    <property type="entry name" value="BECLIN 1-ASSOCIATED AUTOPHAGY-RELATED KEY REGULATOR"/>
    <property type="match status" value="1"/>
</dbReference>
<dbReference type="Bgee" id="ENSECAG00000011752">
    <property type="expression patterns" value="Expressed in bone marrow and 23 other cell types or tissues"/>
</dbReference>
<proteinExistence type="predicted"/>
<feature type="region of interest" description="Disordered" evidence="3">
    <location>
        <begin position="1"/>
        <end position="20"/>
    </location>
</feature>
<dbReference type="GeneTree" id="ENSGT00390000011854"/>
<dbReference type="AlphaFoldDB" id="A0A3Q2HV26"/>
<evidence type="ECO:0000313" key="5">
    <source>
        <dbReference type="Proteomes" id="UP000002281"/>
    </source>
</evidence>
<dbReference type="GO" id="GO:0032991">
    <property type="term" value="C:protein-containing complex"/>
    <property type="evidence" value="ECO:0007669"/>
    <property type="project" value="UniProtKB-ARBA"/>
</dbReference>
<evidence type="ECO:0000313" key="4">
    <source>
        <dbReference type="Ensembl" id="ENSECAP00000038950.2"/>
    </source>
</evidence>
<dbReference type="PaxDb" id="9796-ENSECAP00000038950"/>
<dbReference type="InParanoid" id="A0A3Q2HV26"/>
<dbReference type="VGNC" id="VGNC:15619">
    <property type="gene designation" value="ATG14"/>
</dbReference>
<dbReference type="Ensembl" id="ENSECAT00000045662.2">
    <property type="protein sequence ID" value="ENSECAP00000038950.2"/>
    <property type="gene ID" value="ENSECAG00000011752.3"/>
</dbReference>
<dbReference type="GO" id="GO:0005737">
    <property type="term" value="C:cytoplasm"/>
    <property type="evidence" value="ECO:0007669"/>
    <property type="project" value="UniProtKB-ARBA"/>
</dbReference>
<sequence length="471" mass="53785">MASPSGKGARAPEAPSCGPRPLARDLVDAVDDAEGLYVAVERCPLCNTTRRRLTCAKCVQSGDFVYFDGRDRERFVDKKERLSQLKSKQEEFQKEVLKAMEGKWITDQLRWKIMSCKMRIEQLKQTICKGNEEMKKNSEGLLKTKEKNQKLYTRAQRHQEKKEKIQRHNRKLGDLVEKKTIDLRSHYERLAHLRRSHILELTSVIFPIEEVKTGVRDPADVSSESDSAMTSSTVSKLAEARRTTYLSGRWVCDDHNGDTSISITGPWISLPSNGDYSAYYSWVEEKKTTQGPDMEHNNPAHTISAALCFATQLVNILSHILDVNLPKKLCNSEFCGENLSRQKFTRAVKKLNANILYLCFSQHVNLDQLQPLHTLRNLMYLVSPSSEHLGRQRRIKGGMFFWDSLPHRPFAVTLEQGSRGVPPPPGCLASSTWQGTFHGQDPLKCEQTLRSRWNLWIPELLENQMRVETSA</sequence>